<evidence type="ECO:0000313" key="6">
    <source>
        <dbReference type="Proteomes" id="UP001139366"/>
    </source>
</evidence>
<evidence type="ECO:0000256" key="2">
    <source>
        <dbReference type="SAM" id="MobiDB-lite"/>
    </source>
</evidence>
<comment type="subcellular location">
    <subcellularLocation>
        <location evidence="1">Cell outer membrane</location>
        <topology evidence="1">Multi-pass membrane protein</topology>
    </subcellularLocation>
</comment>
<keyword evidence="1" id="KW-0813">Transport</keyword>
<keyword evidence="5" id="KW-0675">Receptor</keyword>
<evidence type="ECO:0000256" key="1">
    <source>
        <dbReference type="PROSITE-ProRule" id="PRU01360"/>
    </source>
</evidence>
<feature type="domain" description="TonB-dependent receptor plug" evidence="4">
    <location>
        <begin position="177"/>
        <end position="266"/>
    </location>
</feature>
<comment type="similarity">
    <text evidence="1">Belongs to the TonB-dependent receptor family.</text>
</comment>
<evidence type="ECO:0000313" key="5">
    <source>
        <dbReference type="EMBL" id="MBZ4035026.1"/>
    </source>
</evidence>
<name>A0A9X1HA54_9FLAO</name>
<dbReference type="InterPro" id="IPR039426">
    <property type="entry name" value="TonB-dep_rcpt-like"/>
</dbReference>
<dbReference type="Gene3D" id="2.170.130.10">
    <property type="entry name" value="TonB-dependent receptor, plug domain"/>
    <property type="match status" value="1"/>
</dbReference>
<dbReference type="InterPro" id="IPR037066">
    <property type="entry name" value="Plug_dom_sf"/>
</dbReference>
<dbReference type="AlphaFoldDB" id="A0A9X1HA54"/>
<keyword evidence="1 3" id="KW-0812">Transmembrane</keyword>
<gene>
    <name evidence="5" type="ORF">K6T82_09630</name>
</gene>
<keyword evidence="1 3" id="KW-0472">Membrane</keyword>
<dbReference type="EMBL" id="JAINUY010000003">
    <property type="protein sequence ID" value="MBZ4035026.1"/>
    <property type="molecule type" value="Genomic_DNA"/>
</dbReference>
<reference evidence="5 6" key="1">
    <citation type="journal article" date="2023" name="Antonie Van Leeuwenhoek">
        <title>Flavobacterium potami sp. nov., a multi-metal resistance genes harbouring bacterium isolated from shallow river silt.</title>
        <authorList>
            <person name="Li S."/>
            <person name="Mao S."/>
            <person name="Mu W."/>
            <person name="Guo B."/>
            <person name="Li C."/>
            <person name="Zhu Q."/>
            <person name="Hou X."/>
            <person name="Zhao Y."/>
            <person name="Wei S."/>
            <person name="Liu H."/>
            <person name="Liu A."/>
        </authorList>
    </citation>
    <scope>NUCLEOTIDE SEQUENCE [LARGE SCALE GENOMIC DNA]</scope>
    <source>
        <strain evidence="5 6">17A</strain>
    </source>
</reference>
<dbReference type="PROSITE" id="PS52016">
    <property type="entry name" value="TONB_DEPENDENT_REC_3"/>
    <property type="match status" value="1"/>
</dbReference>
<feature type="region of interest" description="Disordered" evidence="2">
    <location>
        <begin position="149"/>
        <end position="185"/>
    </location>
</feature>
<feature type="transmembrane region" description="Helical" evidence="3">
    <location>
        <begin position="12"/>
        <end position="31"/>
    </location>
</feature>
<keyword evidence="3" id="KW-1133">Transmembrane helix</keyword>
<keyword evidence="1" id="KW-0998">Cell outer membrane</keyword>
<keyword evidence="6" id="KW-1185">Reference proteome</keyword>
<keyword evidence="1" id="KW-1134">Transmembrane beta strand</keyword>
<dbReference type="InterPro" id="IPR012910">
    <property type="entry name" value="Plug_dom"/>
</dbReference>
<comment type="caution">
    <text evidence="5">The sequence shown here is derived from an EMBL/GenBank/DDBJ whole genome shotgun (WGS) entry which is preliminary data.</text>
</comment>
<dbReference type="Pfam" id="PF07715">
    <property type="entry name" value="Plug"/>
    <property type="match status" value="1"/>
</dbReference>
<accession>A0A9X1HA54</accession>
<feature type="compositionally biased region" description="Low complexity" evidence="2">
    <location>
        <begin position="163"/>
        <end position="185"/>
    </location>
</feature>
<evidence type="ECO:0000256" key="3">
    <source>
        <dbReference type="SAM" id="Phobius"/>
    </source>
</evidence>
<evidence type="ECO:0000259" key="4">
    <source>
        <dbReference type="Pfam" id="PF07715"/>
    </source>
</evidence>
<dbReference type="GO" id="GO:0009279">
    <property type="term" value="C:cell outer membrane"/>
    <property type="evidence" value="ECO:0007669"/>
    <property type="project" value="UniProtKB-SubCell"/>
</dbReference>
<dbReference type="SUPFAM" id="SSF56935">
    <property type="entry name" value="Porins"/>
    <property type="match status" value="1"/>
</dbReference>
<sequence>MLNTNQSKKRNSWKFYVVVPALVAFVLLFQIDVVAKEKQQTTKTVLGEIESVNIYQIKKTSSDKELKDLKESLKSKHNVDLEISRIKRNSDNLLTSIKVYVTYENQKSESIQTSGKETIKDFGIVIVTGKNGSKRTSIKTYDEKTVSQNGATNGKINHSEFKTTTSNNETNVSTNSTTSTKTNSDTNANTITTVTTNADDTKTKTTTTANSAKKSTGLQLLVVIDGIEMPSSFDMNSIKPDDIESMNVLKGTNATDKYGDKGADGVIEIETKK</sequence>
<proteinExistence type="inferred from homology"/>
<dbReference type="RefSeq" id="WP_223705729.1">
    <property type="nucleotide sequence ID" value="NZ_JAINUY010000003.1"/>
</dbReference>
<protein>
    <submittedName>
        <fullName evidence="5">TonB-dependent receptor plug domain-containing protein</fullName>
    </submittedName>
</protein>
<dbReference type="Proteomes" id="UP001139366">
    <property type="component" value="Unassembled WGS sequence"/>
</dbReference>
<organism evidence="5 6">
    <name type="scientific">Flavobacterium potami</name>
    <dbReference type="NCBI Taxonomy" id="2872310"/>
    <lineage>
        <taxon>Bacteria</taxon>
        <taxon>Pseudomonadati</taxon>
        <taxon>Bacteroidota</taxon>
        <taxon>Flavobacteriia</taxon>
        <taxon>Flavobacteriales</taxon>
        <taxon>Flavobacteriaceae</taxon>
        <taxon>Flavobacterium</taxon>
    </lineage>
</organism>